<dbReference type="InterPro" id="IPR023614">
    <property type="entry name" value="Porin_dom_sf"/>
</dbReference>
<sequence length="399" mass="45211">MAEDVELTFDETFQKQTLNIRQNIENNKIAINETDIENITPALPLETSSPVTTHSKFFNGISQSAHNLYNLKIDNTDTPSALFKDQLTKHFDNGPIESFHTWGVIQSNFDTTIPEAGDGNTRFNVGLINVLFDAKTRDGKDDFRLMLDMTHQHTRPFMQQFVQDAYYETHRIPHHSILIGNSRPGVGYEGAQSPYTLPFVNRSQISRNLANVRKVGIRVRGNYSLVDYDFGGYSSDTFFSEFMPGVEFDGWVNLKPLAKTNGKYGKLTTGGGIVAGNRHSTDYFVGSAYIGYTYKKFWTRMEYAISDGSNGGSGLTDKKRQGWYVTLGYHITKKLEILARYDEFDPDRTISGNNQREYTAGINYYIKGQALKLILNYIYCQNEARPDSHRILVGTQIAL</sequence>
<evidence type="ECO:0008006" key="2">
    <source>
        <dbReference type="Google" id="ProtNLM"/>
    </source>
</evidence>
<dbReference type="Gene3D" id="2.40.160.10">
    <property type="entry name" value="Porin"/>
    <property type="match status" value="1"/>
</dbReference>
<gene>
    <name evidence="1" type="ORF">Melaina855_0760</name>
</gene>
<organism evidence="1">
    <name type="scientific">uncultured Candidatus Melainabacteria bacterium</name>
    <dbReference type="NCBI Taxonomy" id="2682970"/>
    <lineage>
        <taxon>Bacteria</taxon>
        <taxon>Bacillati</taxon>
        <taxon>Candidatus Melainabacteria</taxon>
        <taxon>environmental samples</taxon>
    </lineage>
</organism>
<dbReference type="EMBL" id="MN577570">
    <property type="protein sequence ID" value="QGT49689.1"/>
    <property type="molecule type" value="Genomic_DNA"/>
</dbReference>
<dbReference type="SUPFAM" id="SSF56935">
    <property type="entry name" value="Porins"/>
    <property type="match status" value="1"/>
</dbReference>
<protein>
    <recommendedName>
        <fullName evidence="2">Porin</fullName>
    </recommendedName>
</protein>
<evidence type="ECO:0000313" key="1">
    <source>
        <dbReference type="EMBL" id="QGT49689.1"/>
    </source>
</evidence>
<accession>A0A650EJ31</accession>
<dbReference type="InterPro" id="IPR010870">
    <property type="entry name" value="Porin_O/P"/>
</dbReference>
<reference evidence="1" key="1">
    <citation type="journal article" date="2020" name="J. ISSAAS">
        <title>Lactobacilli and other gastrointestinal microbiota of Peromyscus leucopus, reservoir host for agents of Lyme disease and other zoonoses in North America.</title>
        <authorList>
            <person name="Milovic A."/>
            <person name="Bassam K."/>
            <person name="Shao H."/>
            <person name="Chatzistamou I."/>
            <person name="Tufts D.M."/>
            <person name="Diuk-Wasser M."/>
            <person name="Barbour A.G."/>
        </authorList>
    </citation>
    <scope>NUCLEOTIDE SEQUENCE</scope>
    <source>
        <strain evidence="1">LL20</strain>
    </source>
</reference>
<name>A0A650EJ31_9BACT</name>
<proteinExistence type="predicted"/>
<dbReference type="AlphaFoldDB" id="A0A650EJ31"/>
<dbReference type="Pfam" id="PF07396">
    <property type="entry name" value="Porin_O_P"/>
    <property type="match status" value="1"/>
</dbReference>